<dbReference type="SMART" id="SM00212">
    <property type="entry name" value="UBCc"/>
    <property type="match status" value="1"/>
</dbReference>
<keyword evidence="7" id="KW-1185">Reference proteome</keyword>
<keyword evidence="4" id="KW-0067">ATP-binding</keyword>
<dbReference type="InterPro" id="IPR050113">
    <property type="entry name" value="Ub_conjugating_enzyme"/>
</dbReference>
<proteinExistence type="inferred from homology"/>
<evidence type="ECO:0000256" key="4">
    <source>
        <dbReference type="RuleBase" id="RU362109"/>
    </source>
</evidence>
<dbReference type="OrthoDB" id="10253686at2759"/>
<dbReference type="OMA" id="PKDNHAV"/>
<dbReference type="PROSITE" id="PS50127">
    <property type="entry name" value="UBC_2"/>
    <property type="match status" value="1"/>
</dbReference>
<keyword evidence="2 4" id="KW-0833">Ubl conjugation pathway</keyword>
<dbReference type="GO" id="GO:0005524">
    <property type="term" value="F:ATP binding"/>
    <property type="evidence" value="ECO:0007669"/>
    <property type="project" value="UniProtKB-UniRule"/>
</dbReference>
<dbReference type="CDD" id="cd23791">
    <property type="entry name" value="UBCc_UBE2C"/>
    <property type="match status" value="1"/>
</dbReference>
<comment type="caution">
    <text evidence="6">The sequence shown here is derived from an EMBL/GenBank/DDBJ whole genome shotgun (WGS) entry which is preliminary data.</text>
</comment>
<dbReference type="EMBL" id="JAPDFW010000136">
    <property type="protein sequence ID" value="KAJ5066814.1"/>
    <property type="molecule type" value="Genomic_DNA"/>
</dbReference>
<accession>A0A9Q0L6U5</accession>
<dbReference type="InterPro" id="IPR000608">
    <property type="entry name" value="UBC"/>
</dbReference>
<keyword evidence="1" id="KW-0808">Transferase</keyword>
<dbReference type="Gene3D" id="3.10.110.10">
    <property type="entry name" value="Ubiquitin Conjugating Enzyme"/>
    <property type="match status" value="1"/>
</dbReference>
<dbReference type="Pfam" id="PF00179">
    <property type="entry name" value="UQ_con"/>
    <property type="match status" value="1"/>
</dbReference>
<dbReference type="Proteomes" id="UP001149090">
    <property type="component" value="Unassembled WGS sequence"/>
</dbReference>
<protein>
    <submittedName>
        <fullName evidence="6">Ubiquitin-conjugating enzyme e2 20</fullName>
    </submittedName>
</protein>
<dbReference type="InterPro" id="IPR023313">
    <property type="entry name" value="UBQ-conjugating_AS"/>
</dbReference>
<evidence type="ECO:0000256" key="2">
    <source>
        <dbReference type="ARBA" id="ARBA00022786"/>
    </source>
</evidence>
<sequence length="160" mass="18269">MSNNNNSNNIQNVTKRLQNELMQLMMSKTQGVSAFPQGDNILNWSATITAPQETMYGGLTYKLSFKFSENYPYEAPTVKFVTPCFHPNVDNSGNICLDILKEKWSAIYNVTSVLISIQSLLNDPNIFSPLNPYAAELWKDQKKYKEILITKYESTQKKVK</sequence>
<feature type="active site" description="Glycyl thioester intermediate" evidence="3">
    <location>
        <position position="96"/>
    </location>
</feature>
<comment type="similarity">
    <text evidence="4">Belongs to the ubiquitin-conjugating enzyme family.</text>
</comment>
<feature type="domain" description="UBC core" evidence="5">
    <location>
        <begin position="12"/>
        <end position="160"/>
    </location>
</feature>
<dbReference type="GO" id="GO:0016740">
    <property type="term" value="F:transferase activity"/>
    <property type="evidence" value="ECO:0007669"/>
    <property type="project" value="UniProtKB-KW"/>
</dbReference>
<dbReference type="PROSITE" id="PS00183">
    <property type="entry name" value="UBC_1"/>
    <property type="match status" value="1"/>
</dbReference>
<dbReference type="SUPFAM" id="SSF54495">
    <property type="entry name" value="UBC-like"/>
    <property type="match status" value="1"/>
</dbReference>
<gene>
    <name evidence="6" type="ORF">M0811_03158</name>
</gene>
<dbReference type="PANTHER" id="PTHR24067">
    <property type="entry name" value="UBIQUITIN-CONJUGATING ENZYME E2"/>
    <property type="match status" value="1"/>
</dbReference>
<evidence type="ECO:0000256" key="1">
    <source>
        <dbReference type="ARBA" id="ARBA00022679"/>
    </source>
</evidence>
<keyword evidence="4" id="KW-0547">Nucleotide-binding</keyword>
<dbReference type="AlphaFoldDB" id="A0A9Q0L6U5"/>
<evidence type="ECO:0000256" key="3">
    <source>
        <dbReference type="PROSITE-ProRule" id="PRU10133"/>
    </source>
</evidence>
<evidence type="ECO:0000313" key="7">
    <source>
        <dbReference type="Proteomes" id="UP001149090"/>
    </source>
</evidence>
<dbReference type="InterPro" id="IPR016135">
    <property type="entry name" value="UBQ-conjugating_enzyme/RWD"/>
</dbReference>
<name>A0A9Q0L6U5_ANAIG</name>
<reference evidence="6" key="1">
    <citation type="submission" date="2022-10" db="EMBL/GenBank/DDBJ databases">
        <title>Novel sulphate-reducing endosymbionts in the free-living metamonad Anaeramoeba.</title>
        <authorList>
            <person name="Jerlstrom-Hultqvist J."/>
            <person name="Cepicka I."/>
            <person name="Gallot-Lavallee L."/>
            <person name="Salas-Leiva D."/>
            <person name="Curtis B.A."/>
            <person name="Zahonova K."/>
            <person name="Pipaliya S."/>
            <person name="Dacks J."/>
            <person name="Roger A.J."/>
        </authorList>
    </citation>
    <scope>NUCLEOTIDE SEQUENCE</scope>
    <source>
        <strain evidence="6">BMAN</strain>
    </source>
</reference>
<evidence type="ECO:0000313" key="6">
    <source>
        <dbReference type="EMBL" id="KAJ5066814.1"/>
    </source>
</evidence>
<evidence type="ECO:0000259" key="5">
    <source>
        <dbReference type="PROSITE" id="PS50127"/>
    </source>
</evidence>
<organism evidence="6 7">
    <name type="scientific">Anaeramoeba ignava</name>
    <name type="common">Anaerobic marine amoeba</name>
    <dbReference type="NCBI Taxonomy" id="1746090"/>
    <lineage>
        <taxon>Eukaryota</taxon>
        <taxon>Metamonada</taxon>
        <taxon>Anaeramoebidae</taxon>
        <taxon>Anaeramoeba</taxon>
    </lineage>
</organism>